<name>A0ABZ2RZU2_9BURK</name>
<organism evidence="1 2">
    <name type="scientific">Achromobacter veterisilvae</name>
    <dbReference type="NCBI Taxonomy" id="2069367"/>
    <lineage>
        <taxon>Bacteria</taxon>
        <taxon>Pseudomonadati</taxon>
        <taxon>Pseudomonadota</taxon>
        <taxon>Betaproteobacteria</taxon>
        <taxon>Burkholderiales</taxon>
        <taxon>Alcaligenaceae</taxon>
        <taxon>Achromobacter</taxon>
    </lineage>
</organism>
<proteinExistence type="predicted"/>
<dbReference type="RefSeq" id="WP_338878955.1">
    <property type="nucleotide sequence ID" value="NZ_CP148753.1"/>
</dbReference>
<reference evidence="1 2" key="1">
    <citation type="submission" date="2024-03" db="EMBL/GenBank/DDBJ databases">
        <title>Reference genomes for the five species model microbial community.</title>
        <authorList>
            <person name="Padfield D."/>
        </authorList>
    </citation>
    <scope>NUCLEOTIDE SEQUENCE [LARGE SCALE GENOMIC DNA]</scope>
    <source>
        <strain evidence="1 2">AB1</strain>
    </source>
</reference>
<keyword evidence="2" id="KW-1185">Reference proteome</keyword>
<protein>
    <recommendedName>
        <fullName evidence="3">Alpha/beta hydrolase</fullName>
    </recommendedName>
</protein>
<evidence type="ECO:0000313" key="1">
    <source>
        <dbReference type="EMBL" id="WXR72247.1"/>
    </source>
</evidence>
<gene>
    <name evidence="1" type="ORF">WHX56_21680</name>
</gene>
<evidence type="ECO:0000313" key="2">
    <source>
        <dbReference type="Proteomes" id="UP001456224"/>
    </source>
</evidence>
<sequence length="297" mass="32364">MKELVLIHGRSQQDKDSEALKRAWIDAWGRGLAKVGLAMPIPEDRIRFPFYGDTLRDLVKGVAEEDAAKIIVRGAQEDEGAAGLLLALLDEYIVACRIGEDEIGRNLPPAAGPIAVERGPQNWRWVHAVLRTIDQRVPGSGALIALLTSDVSMYLRKTNVRNTINGGVGEAFDRPLDKVVVAHSLGTIVAYLLLRQTGSQAGWRVPALITLGSPLGIKAIRERLGGVRHPACVGSWFNALDPHDVVALYPLDQRNFRVVPAIENKTDVHNRSSNRHGIDGYLEDPVIASRIHGALAG</sequence>
<evidence type="ECO:0008006" key="3">
    <source>
        <dbReference type="Google" id="ProtNLM"/>
    </source>
</evidence>
<dbReference type="Proteomes" id="UP001456224">
    <property type="component" value="Chromosome"/>
</dbReference>
<dbReference type="EMBL" id="CP148753">
    <property type="protein sequence ID" value="WXR72247.1"/>
    <property type="molecule type" value="Genomic_DNA"/>
</dbReference>
<dbReference type="InterPro" id="IPR029058">
    <property type="entry name" value="AB_hydrolase_fold"/>
</dbReference>
<accession>A0ABZ2RZU2</accession>
<dbReference type="SUPFAM" id="SSF53474">
    <property type="entry name" value="alpha/beta-Hydrolases"/>
    <property type="match status" value="1"/>
</dbReference>